<reference evidence="2" key="1">
    <citation type="submission" date="2017-01" db="EMBL/GenBank/DDBJ databases">
        <authorList>
            <person name="Brunel B."/>
        </authorList>
    </citation>
    <scope>NUCLEOTIDE SEQUENCE [LARGE SCALE GENOMIC DNA]</scope>
</reference>
<name>A0A1R3VDN2_9HYPH</name>
<dbReference type="EMBL" id="FTPD01000045">
    <property type="protein sequence ID" value="SIT57931.1"/>
    <property type="molecule type" value="Genomic_DNA"/>
</dbReference>
<dbReference type="AlphaFoldDB" id="A0A1R3VDN2"/>
<evidence type="ECO:0000313" key="2">
    <source>
        <dbReference type="Proteomes" id="UP000188388"/>
    </source>
</evidence>
<gene>
    <name evidence="1" type="ORF">BQ8794_50033</name>
</gene>
<accession>A0A1R3VDN2</accession>
<keyword evidence="2" id="KW-1185">Reference proteome</keyword>
<protein>
    <submittedName>
        <fullName evidence="1">Uncharacterized protein</fullName>
    </submittedName>
</protein>
<dbReference type="Proteomes" id="UP000188388">
    <property type="component" value="Unassembled WGS sequence"/>
</dbReference>
<evidence type="ECO:0000313" key="1">
    <source>
        <dbReference type="EMBL" id="SIT57931.1"/>
    </source>
</evidence>
<dbReference type="STRING" id="1631249.BQ8794_50033"/>
<proteinExistence type="predicted"/>
<organism evidence="1 2">
    <name type="scientific">Mesorhizobium prunaredense</name>
    <dbReference type="NCBI Taxonomy" id="1631249"/>
    <lineage>
        <taxon>Bacteria</taxon>
        <taxon>Pseudomonadati</taxon>
        <taxon>Pseudomonadota</taxon>
        <taxon>Alphaproteobacteria</taxon>
        <taxon>Hyphomicrobiales</taxon>
        <taxon>Phyllobacteriaceae</taxon>
        <taxon>Mesorhizobium</taxon>
    </lineage>
</organism>
<sequence>MFYFPIPDDTAAGPLTRICPEASDEGIAFAYIDGDILLDLAATTGNAKEIAW</sequence>